<keyword evidence="12" id="KW-1185">Reference proteome</keyword>
<evidence type="ECO:0000256" key="4">
    <source>
        <dbReference type="ARBA" id="ARBA00022728"/>
    </source>
</evidence>
<feature type="compositionally biased region" description="Polar residues" evidence="9">
    <location>
        <begin position="695"/>
        <end position="707"/>
    </location>
</feature>
<evidence type="ECO:0000256" key="3">
    <source>
        <dbReference type="ARBA" id="ARBA00022664"/>
    </source>
</evidence>
<feature type="region of interest" description="Disordered" evidence="9">
    <location>
        <begin position="829"/>
        <end position="849"/>
    </location>
</feature>
<feature type="compositionally biased region" description="Basic and acidic residues" evidence="9">
    <location>
        <begin position="795"/>
        <end position="806"/>
    </location>
</feature>
<evidence type="ECO:0000256" key="7">
    <source>
        <dbReference type="RuleBase" id="RU367071"/>
    </source>
</evidence>
<organism evidence="11 12">
    <name type="scientific">Rhizopogon vesiculosus</name>
    <dbReference type="NCBI Taxonomy" id="180088"/>
    <lineage>
        <taxon>Eukaryota</taxon>
        <taxon>Fungi</taxon>
        <taxon>Dikarya</taxon>
        <taxon>Basidiomycota</taxon>
        <taxon>Agaricomycotina</taxon>
        <taxon>Agaricomycetes</taxon>
        <taxon>Agaricomycetidae</taxon>
        <taxon>Boletales</taxon>
        <taxon>Suillineae</taxon>
        <taxon>Rhizopogonaceae</taxon>
        <taxon>Rhizopogon</taxon>
    </lineage>
</organism>
<comment type="subcellular location">
    <subcellularLocation>
        <location evidence="1 7">Nucleus</location>
    </subcellularLocation>
</comment>
<dbReference type="Pfam" id="PF11708">
    <property type="entry name" value="Slu7"/>
    <property type="match status" value="1"/>
</dbReference>
<dbReference type="PANTHER" id="PTHR12942:SF2">
    <property type="entry name" value="PRE-MRNA-SPLICING FACTOR SLU7"/>
    <property type="match status" value="1"/>
</dbReference>
<evidence type="ECO:0000256" key="9">
    <source>
        <dbReference type="SAM" id="MobiDB-lite"/>
    </source>
</evidence>
<name>A0A1J8Q5V4_9AGAM</name>
<evidence type="ECO:0000256" key="1">
    <source>
        <dbReference type="ARBA" id="ARBA00004123"/>
    </source>
</evidence>
<evidence type="ECO:0000313" key="12">
    <source>
        <dbReference type="Proteomes" id="UP000183567"/>
    </source>
</evidence>
<feature type="domain" description="Pre-mRNA-splicing factor SLU7" evidence="10">
    <location>
        <begin position="141"/>
        <end position="410"/>
    </location>
</feature>
<dbReference type="InterPro" id="IPR039974">
    <property type="entry name" value="Splicing_factor_SLU7"/>
</dbReference>
<gene>
    <name evidence="11" type="ORF">AZE42_01191</name>
</gene>
<comment type="function">
    <text evidence="7">Involved in pre-mRNA splicing.</text>
</comment>
<dbReference type="GO" id="GO:0000398">
    <property type="term" value="P:mRNA splicing, via spliceosome"/>
    <property type="evidence" value="ECO:0007669"/>
    <property type="project" value="UniProtKB-UniRule"/>
</dbReference>
<keyword evidence="3 7" id="KW-0507">mRNA processing</keyword>
<feature type="compositionally biased region" description="Basic and acidic residues" evidence="9">
    <location>
        <begin position="10"/>
        <end position="25"/>
    </location>
</feature>
<feature type="compositionally biased region" description="Basic and acidic residues" evidence="9">
    <location>
        <begin position="499"/>
        <end position="514"/>
    </location>
</feature>
<feature type="coiled-coil region" evidence="8">
    <location>
        <begin position="157"/>
        <end position="187"/>
    </location>
</feature>
<feature type="compositionally biased region" description="Basic and acidic residues" evidence="9">
    <location>
        <begin position="68"/>
        <end position="83"/>
    </location>
</feature>
<feature type="region of interest" description="Disordered" evidence="9">
    <location>
        <begin position="195"/>
        <end position="219"/>
    </location>
</feature>
<reference evidence="11 12" key="1">
    <citation type="submission" date="2016-03" db="EMBL/GenBank/DDBJ databases">
        <title>Comparative genomics of the ectomycorrhizal sister species Rhizopogon vinicolor and Rhizopogon vesiculosus (Basidiomycota: Boletales) reveals a divergence of the mating type B locus.</title>
        <authorList>
            <person name="Mujic A.B."/>
            <person name="Kuo A."/>
            <person name="Tritt A."/>
            <person name="Lipzen A."/>
            <person name="Chen C."/>
            <person name="Johnson J."/>
            <person name="Sharma A."/>
            <person name="Barry K."/>
            <person name="Grigoriev I.V."/>
            <person name="Spatafora J.W."/>
        </authorList>
    </citation>
    <scope>NUCLEOTIDE SEQUENCE [LARGE SCALE GENOMIC DNA]</scope>
    <source>
        <strain evidence="11 12">AM-OR11-056</strain>
    </source>
</reference>
<keyword evidence="6 7" id="KW-0539">Nucleus</keyword>
<dbReference type="STRING" id="180088.A0A1J8Q5V4"/>
<comment type="similarity">
    <text evidence="2 7">Belongs to the SLU7 family.</text>
</comment>
<evidence type="ECO:0000256" key="8">
    <source>
        <dbReference type="SAM" id="Coils"/>
    </source>
</evidence>
<evidence type="ECO:0000259" key="10">
    <source>
        <dbReference type="Pfam" id="PF11708"/>
    </source>
</evidence>
<evidence type="ECO:0000313" key="11">
    <source>
        <dbReference type="EMBL" id="OJA08688.1"/>
    </source>
</evidence>
<dbReference type="PANTHER" id="PTHR12942">
    <property type="entry name" value="STEP II SPLICING FACTOR SLU7"/>
    <property type="match status" value="1"/>
</dbReference>
<dbReference type="EMBL" id="LVVM01006237">
    <property type="protein sequence ID" value="OJA08688.1"/>
    <property type="molecule type" value="Genomic_DNA"/>
</dbReference>
<protein>
    <recommendedName>
        <fullName evidence="7">Pre-mRNA-splicing factor SLU7</fullName>
    </recommendedName>
</protein>
<keyword evidence="8" id="KW-0175">Coiled coil</keyword>
<feature type="region of interest" description="Disordered" evidence="9">
    <location>
        <begin position="499"/>
        <end position="527"/>
    </location>
</feature>
<feature type="compositionally biased region" description="Acidic residues" evidence="9">
    <location>
        <begin position="210"/>
        <end position="219"/>
    </location>
</feature>
<comment type="caution">
    <text evidence="11">The sequence shown here is derived from an EMBL/GenBank/DDBJ whole genome shotgun (WGS) entry which is preliminary data.</text>
</comment>
<feature type="region of interest" description="Disordered" evidence="9">
    <location>
        <begin position="671"/>
        <end position="710"/>
    </location>
</feature>
<dbReference type="InterPro" id="IPR021715">
    <property type="entry name" value="Slu7_dom"/>
</dbReference>
<evidence type="ECO:0000256" key="5">
    <source>
        <dbReference type="ARBA" id="ARBA00023187"/>
    </source>
</evidence>
<comment type="subunit">
    <text evidence="7">Associated with the spliceosome.</text>
</comment>
<accession>A0A1J8Q5V4</accession>
<dbReference type="GO" id="GO:0030628">
    <property type="term" value="F:pre-mRNA 3'-splice site binding"/>
    <property type="evidence" value="ECO:0007669"/>
    <property type="project" value="UniProtKB-UniRule"/>
</dbReference>
<evidence type="ECO:0000256" key="6">
    <source>
        <dbReference type="ARBA" id="ARBA00023242"/>
    </source>
</evidence>
<keyword evidence="4 7" id="KW-0747">Spliceosome</keyword>
<evidence type="ECO:0000256" key="2">
    <source>
        <dbReference type="ARBA" id="ARBA00007203"/>
    </source>
</evidence>
<keyword evidence="5 7" id="KW-0508">mRNA splicing</keyword>
<dbReference type="OrthoDB" id="249612at2759"/>
<feature type="region of interest" description="Disordered" evidence="9">
    <location>
        <begin position="792"/>
        <end position="812"/>
    </location>
</feature>
<proteinExistence type="inferred from homology"/>
<dbReference type="GO" id="GO:0005681">
    <property type="term" value="C:spliceosomal complex"/>
    <property type="evidence" value="ECO:0007669"/>
    <property type="project" value="UniProtKB-UniRule"/>
</dbReference>
<feature type="region of interest" description="Disordered" evidence="9">
    <location>
        <begin position="1"/>
        <end position="46"/>
    </location>
</feature>
<feature type="region of interest" description="Disordered" evidence="9">
    <location>
        <begin position="456"/>
        <end position="476"/>
    </location>
</feature>
<feature type="region of interest" description="Disordered" evidence="9">
    <location>
        <begin position="60"/>
        <end position="83"/>
    </location>
</feature>
<sequence length="849" mass="95159">MASSSAVGKLSREEFRRQKDLDAARKAGTAPAALDEEGRPINPHIPQYISQAPWYLDTGAPSLSHQRRPFDDRSADKLDNWYDRGAKAGPAAKKYRKGACENCGAMTHKKQDCLERPRKKGAKYSNKDIKADEIIHEVAAGFDAKRDRWNGYDPAEHKRIYEEYEAIEAARQKLREEEIDNQTTTDLAAVRKVAKAGKKEGKEADPDFGSSDEEDADDDKYADAADAVGQKLDTKTRITVRNLRIREDTAKYLMNLDPESAYYDPKTRSMRDAPMKNVPPEDAKFAGDNFFRFSGEAPEVQQLQLFAWQAAARGNDVHLNANPTQGQLLHHEFKEKKEMMKDINKVSILAKYGGEEYLERVPGELINGQTENYVEYSRTGQVIKGKERAKARSKYPEDVYINNHTDVWGSWYDISSGTWGYACCHSIIHISYCAGEAGKEAALASTAQALLASSSVTEAEPSAQGDEAKTRIEQNYSKKRVGEGDVSLDKDRLAEAISEEKKRKARGDKDEDRFSKKKKGLQSGSHDVTEEEYAPALLLGLGIRIALIKFTSTADTGADEGTISDVILLGVTQGVALYYALMEYPDFAFPVAFGIAARLAIEFMMLQDVSRCATTLLGIALGVLVTDVLSQLIEDGYFYDFNRVSGGDQESTYATKRKRLVKFQSSTEYEVIPPARPPRPRKNDLDQRWRPPPSLTSTDSIDPSHTMSPLERKVAELRAKASLADSERRRFKEEKKWAESQGNLARVSQMSWQVKRYTALTQSFTREADAKLIEVTAMKQQQQLPIAAVPAAAPHRSDRHQVDRHTNHSRQATQEVVIDRQSTVTVDVGRRHRRQSSGNLKSAMRLQVR</sequence>
<dbReference type="Proteomes" id="UP000183567">
    <property type="component" value="Unassembled WGS sequence"/>
</dbReference>
<dbReference type="AlphaFoldDB" id="A0A1J8Q5V4"/>